<gene>
    <name evidence="1" type="ORF">GC106_51290</name>
</gene>
<protein>
    <submittedName>
        <fullName evidence="1">Uncharacterized protein</fullName>
    </submittedName>
</protein>
<accession>A0ABX2FAT6</accession>
<keyword evidence="2" id="KW-1185">Reference proteome</keyword>
<dbReference type="RefSeq" id="WP_173136360.1">
    <property type="nucleotide sequence ID" value="NZ_CBCSGW010000009.1"/>
</dbReference>
<dbReference type="EMBL" id="JAAATY010000017">
    <property type="protein sequence ID" value="NRN67888.1"/>
    <property type="molecule type" value="Genomic_DNA"/>
</dbReference>
<evidence type="ECO:0000313" key="1">
    <source>
        <dbReference type="EMBL" id="NRN67888.1"/>
    </source>
</evidence>
<organism evidence="1 2">
    <name type="scientific">Kibdelosporangium persicum</name>
    <dbReference type="NCBI Taxonomy" id="2698649"/>
    <lineage>
        <taxon>Bacteria</taxon>
        <taxon>Bacillati</taxon>
        <taxon>Actinomycetota</taxon>
        <taxon>Actinomycetes</taxon>
        <taxon>Pseudonocardiales</taxon>
        <taxon>Pseudonocardiaceae</taxon>
        <taxon>Kibdelosporangium</taxon>
    </lineage>
</organism>
<name>A0ABX2FAT6_9PSEU</name>
<comment type="caution">
    <text evidence="1">The sequence shown here is derived from an EMBL/GenBank/DDBJ whole genome shotgun (WGS) entry which is preliminary data.</text>
</comment>
<sequence length="468" mass="52301">MTSNKVHVRSDLSWRGQEDLTVNELGRLDDTLLAVHQGGESNVLPALRRHFLTDDAIEHPVSGIQGVQYISLQNDKSPTEGRNVRRPVSRAARRVAGVATFFGTDLLTRGDRALSVQTSSYLTEDVFVEARFPRGVHYVHLRGAKNLPRSLAGVEAVSIHSGICLFSDKTLKFWDENGNSPPLLQHLTQRPPTCRLTHITMDDDFSLYEYLTAAHLSRTIADVAATLPMTLPLTIVVEVPRVQYYGYLLDAFQRDLVDGELALKWFDLVDARHNRVSQLFQQRLWAELAAVGCEDRARVLCPSPGLDLLAEHIRMSVSNRRSTRHEDLLDMLSRSGDPAWNLLLQVESPSTSTQLNDASYIVEVLRGARVRQQTGSGLSIVVDSYEEFPRREHAQRVLDKLGNGPPPALGIYSAERLLTVDTQGRLATPYLNDPGRYAVDEAGNMIDLFTLVDHLYGHSHHAYQSSLL</sequence>
<evidence type="ECO:0000313" key="2">
    <source>
        <dbReference type="Proteomes" id="UP000763557"/>
    </source>
</evidence>
<reference evidence="1 2" key="1">
    <citation type="submission" date="2020-01" db="EMBL/GenBank/DDBJ databases">
        <title>Kibdelosporangium persica a novel Actinomycetes from a hot desert in Iran.</title>
        <authorList>
            <person name="Safaei N."/>
            <person name="Zaburannyi N."/>
            <person name="Mueller R."/>
            <person name="Wink J."/>
        </authorList>
    </citation>
    <scope>NUCLEOTIDE SEQUENCE [LARGE SCALE GENOMIC DNA]</scope>
    <source>
        <strain evidence="1 2">4NS15</strain>
    </source>
</reference>
<proteinExistence type="predicted"/>
<dbReference type="Proteomes" id="UP000763557">
    <property type="component" value="Unassembled WGS sequence"/>
</dbReference>